<accession>A0A1R3K7M0</accession>
<organism evidence="1 2">
    <name type="scientific">Corchorus olitorius</name>
    <dbReference type="NCBI Taxonomy" id="93759"/>
    <lineage>
        <taxon>Eukaryota</taxon>
        <taxon>Viridiplantae</taxon>
        <taxon>Streptophyta</taxon>
        <taxon>Embryophyta</taxon>
        <taxon>Tracheophyta</taxon>
        <taxon>Spermatophyta</taxon>
        <taxon>Magnoliopsida</taxon>
        <taxon>eudicotyledons</taxon>
        <taxon>Gunneridae</taxon>
        <taxon>Pentapetalae</taxon>
        <taxon>rosids</taxon>
        <taxon>malvids</taxon>
        <taxon>Malvales</taxon>
        <taxon>Malvaceae</taxon>
        <taxon>Grewioideae</taxon>
        <taxon>Apeibeae</taxon>
        <taxon>Corchorus</taxon>
    </lineage>
</organism>
<dbReference type="Proteomes" id="UP000187203">
    <property type="component" value="Unassembled WGS sequence"/>
</dbReference>
<comment type="caution">
    <text evidence="1">The sequence shown here is derived from an EMBL/GenBank/DDBJ whole genome shotgun (WGS) entry which is preliminary data.</text>
</comment>
<dbReference type="SUPFAM" id="SSF52047">
    <property type="entry name" value="RNI-like"/>
    <property type="match status" value="1"/>
</dbReference>
<dbReference type="InterPro" id="IPR032675">
    <property type="entry name" value="LRR_dom_sf"/>
</dbReference>
<reference evidence="2" key="1">
    <citation type="submission" date="2013-09" db="EMBL/GenBank/DDBJ databases">
        <title>Corchorus olitorius genome sequencing.</title>
        <authorList>
            <person name="Alam M."/>
            <person name="Haque M.S."/>
            <person name="Islam M.S."/>
            <person name="Emdad E.M."/>
            <person name="Islam M.M."/>
            <person name="Ahmed B."/>
            <person name="Halim A."/>
            <person name="Hossen Q.M.M."/>
            <person name="Hossain M.Z."/>
            <person name="Ahmed R."/>
            <person name="Khan M.M."/>
            <person name="Islam R."/>
            <person name="Rashid M.M."/>
            <person name="Khan S.A."/>
            <person name="Rahman M.S."/>
            <person name="Alam M."/>
            <person name="Yahiya A.S."/>
            <person name="Khan M.S."/>
            <person name="Azam M.S."/>
            <person name="Haque T."/>
            <person name="Lashkar M.Z.H."/>
            <person name="Akhand A.I."/>
            <person name="Morshed G."/>
            <person name="Roy S."/>
            <person name="Uddin K.S."/>
            <person name="Rabeya T."/>
            <person name="Hossain A.S."/>
            <person name="Chowdhury A."/>
            <person name="Snigdha A.R."/>
            <person name="Mortoza M.S."/>
            <person name="Matin S.A."/>
            <person name="Hoque S.M.E."/>
            <person name="Islam M.K."/>
            <person name="Roy D.K."/>
            <person name="Haider R."/>
            <person name="Moosa M.M."/>
            <person name="Elias S.M."/>
            <person name="Hasan A.M."/>
            <person name="Jahan S."/>
            <person name="Shafiuddin M."/>
            <person name="Mahmood N."/>
            <person name="Shommy N.S."/>
        </authorList>
    </citation>
    <scope>NUCLEOTIDE SEQUENCE [LARGE SCALE GENOMIC DNA]</scope>
    <source>
        <strain evidence="2">cv. O-4</strain>
    </source>
</reference>
<protein>
    <submittedName>
        <fullName evidence="1">TIR-NBS-LRR class disease resistance protein</fullName>
    </submittedName>
</protein>
<dbReference type="AlphaFoldDB" id="A0A1R3K7M0"/>
<dbReference type="Gene3D" id="3.80.10.10">
    <property type="entry name" value="Ribonuclease Inhibitor"/>
    <property type="match status" value="1"/>
</dbReference>
<dbReference type="OrthoDB" id="943817at2759"/>
<gene>
    <name evidence="1" type="ORF">COLO4_10636</name>
</gene>
<name>A0A1R3K7M0_9ROSI</name>
<proteinExistence type="predicted"/>
<keyword evidence="2" id="KW-1185">Reference proteome</keyword>
<sequence length="258" mass="28825">MGRTKIQNVPSSILKLKELRQLRLSNCPNITELNLAMTCDLEQIPSSISGLQKSLECLSVDSCKSLKSLSMLPPWVSLHANGCTSLEKVSFLDQGTEHHSSLRPSYFNNCFNLNRDARNNIIEAYPMTEIQSTAKEFAKALTRADMVHRDLNYKEASFDFRLFGKNKTKRVKEMKVEKCGVHVFYVDAESFTVIHVDSGIKLSSNEDEICSPNIIQPYSPAQPSQEFGVDDGDLGGSPVEEDANVEIGFAWDGSSIYF</sequence>
<evidence type="ECO:0000313" key="1">
    <source>
        <dbReference type="EMBL" id="OMP03095.1"/>
    </source>
</evidence>
<dbReference type="EMBL" id="AWUE01014565">
    <property type="protein sequence ID" value="OMP03095.1"/>
    <property type="molecule type" value="Genomic_DNA"/>
</dbReference>
<evidence type="ECO:0000313" key="2">
    <source>
        <dbReference type="Proteomes" id="UP000187203"/>
    </source>
</evidence>